<evidence type="ECO:0000256" key="1">
    <source>
        <dbReference type="SAM" id="SignalP"/>
    </source>
</evidence>
<dbReference type="EMBL" id="CP023690">
    <property type="protein sequence ID" value="QEV60722.1"/>
    <property type="molecule type" value="Genomic_DNA"/>
</dbReference>
<evidence type="ECO:0000313" key="4">
    <source>
        <dbReference type="Proteomes" id="UP000326505"/>
    </source>
</evidence>
<keyword evidence="5" id="KW-1185">Reference proteome</keyword>
<name>A0A5P2XE12_STRST</name>
<dbReference type="AlphaFoldDB" id="A0A5P2XE12"/>
<feature type="signal peptide" evidence="1">
    <location>
        <begin position="1"/>
        <end position="32"/>
    </location>
</feature>
<evidence type="ECO:0000313" key="3">
    <source>
        <dbReference type="EMBL" id="QEV60722.1"/>
    </source>
</evidence>
<accession>A0A5P2XE12</accession>
<protein>
    <submittedName>
        <fullName evidence="3">Uncharacterized protein</fullName>
    </submittedName>
</protein>
<feature type="chain" id="PRO_5044623316" evidence="1">
    <location>
        <begin position="33"/>
        <end position="523"/>
    </location>
</feature>
<dbReference type="Proteomes" id="UP000326505">
    <property type="component" value="Chromosome"/>
</dbReference>
<gene>
    <name evidence="3" type="ORF">CP982_20000</name>
    <name evidence="2" type="ORF">FHS40_005732</name>
</gene>
<dbReference type="RefSeq" id="WP_150511803.1">
    <property type="nucleotide sequence ID" value="NZ_BMSQ01000022.1"/>
</dbReference>
<evidence type="ECO:0000313" key="2">
    <source>
        <dbReference type="EMBL" id="MBB5106619.1"/>
    </source>
</evidence>
<organism evidence="3 4">
    <name type="scientific">Streptomyces spectabilis</name>
    <dbReference type="NCBI Taxonomy" id="68270"/>
    <lineage>
        <taxon>Bacteria</taxon>
        <taxon>Bacillati</taxon>
        <taxon>Actinomycetota</taxon>
        <taxon>Actinomycetes</taxon>
        <taxon>Kitasatosporales</taxon>
        <taxon>Streptomycetaceae</taxon>
        <taxon>Streptomyces</taxon>
    </lineage>
</organism>
<keyword evidence="1" id="KW-0732">Signal</keyword>
<dbReference type="SUPFAM" id="SSF51445">
    <property type="entry name" value="(Trans)glycosidases"/>
    <property type="match status" value="1"/>
</dbReference>
<proteinExistence type="predicted"/>
<dbReference type="Proteomes" id="UP000549009">
    <property type="component" value="Unassembled WGS sequence"/>
</dbReference>
<reference evidence="3 4" key="1">
    <citation type="submission" date="2017-09" db="EMBL/GenBank/DDBJ databases">
        <authorList>
            <person name="Lee N."/>
            <person name="Cho B.-K."/>
        </authorList>
    </citation>
    <scope>NUCLEOTIDE SEQUENCE [LARGE SCALE GENOMIC DNA]</scope>
    <source>
        <strain evidence="3 4">ATCC 27465</strain>
    </source>
</reference>
<sequence length="523" mass="57162">MSAASHGRRPRVNRRAPAALLALGLLAGCTSAEPPARAGRAVTLKFYDAQGHGTLLSPRGARAVTHGSGGSDSDALVDPRTLRVLDDFPLYEAGRRLRFDLPGRGGPAALALNWPTDQGFSTVVVDNGGEGFTRGATIVFNHAAAKDAKRRLDAALDLRPDHRRSARFTTAYRTAARELARADAADSDAGRGRHGQRALSAVDAAYGRLLEEYGPRARRTHAPWTGVTAADDADPKRWAPLAGRLTRPHGWVRIVFDPDEDTDDPRAPVPRRYREAVAAAHAAGLKVLGQPVDSAYANGSEHPGLGTRAGYLARVKRYVDAFPDIEAWEIGNEVNGCWTDSRTTADGDCTDRLLPPRDRMQHKIADAAAYVRKKRPEASVVLTLYWQLGTDAARWSAFTWPRANLPRAVREDIDVVLLSSWIEDAPLGLAFDQVMTRLAADFPGRRVGLGELGYWNEDTSRFYWAFDKDDPAAARRQVARRYYAAALGYPSSVGGTFWWYFAQEMPGDAGLRAAVRGVDRSRS</sequence>
<dbReference type="EMBL" id="JACHJD010000010">
    <property type="protein sequence ID" value="MBB5106619.1"/>
    <property type="molecule type" value="Genomic_DNA"/>
</dbReference>
<dbReference type="Gene3D" id="3.20.20.80">
    <property type="entry name" value="Glycosidases"/>
    <property type="match status" value="1"/>
</dbReference>
<dbReference type="KEGG" id="sspb:CP982_20000"/>
<evidence type="ECO:0000313" key="5">
    <source>
        <dbReference type="Proteomes" id="UP000549009"/>
    </source>
</evidence>
<reference evidence="2 5" key="2">
    <citation type="submission" date="2020-08" db="EMBL/GenBank/DDBJ databases">
        <title>Genomic Encyclopedia of Type Strains, Phase III (KMG-III): the genomes of soil and plant-associated and newly described type strains.</title>
        <authorList>
            <person name="Whitman W."/>
        </authorList>
    </citation>
    <scope>NUCLEOTIDE SEQUENCE [LARGE SCALE GENOMIC DNA]</scope>
    <source>
        <strain evidence="2 5">CECT 3146</strain>
    </source>
</reference>
<dbReference type="InterPro" id="IPR017853">
    <property type="entry name" value="GH"/>
</dbReference>
<dbReference type="OrthoDB" id="5538531at2"/>